<dbReference type="UniPathway" id="UPA00035">
    <property type="reaction ID" value="UER00042"/>
</dbReference>
<comment type="catalytic activity">
    <reaction evidence="1 9">
        <text>N-(5-phospho-beta-D-ribosyl)anthranilate = 1-(2-carboxyphenylamino)-1-deoxy-D-ribulose 5-phosphate</text>
        <dbReference type="Rhea" id="RHEA:21540"/>
        <dbReference type="ChEBI" id="CHEBI:18277"/>
        <dbReference type="ChEBI" id="CHEBI:58613"/>
        <dbReference type="EC" id="5.3.1.24"/>
    </reaction>
</comment>
<dbReference type="InterPro" id="IPR001240">
    <property type="entry name" value="PRAI_dom"/>
</dbReference>
<evidence type="ECO:0000256" key="3">
    <source>
        <dbReference type="ARBA" id="ARBA00012572"/>
    </source>
</evidence>
<dbReference type="EMBL" id="CP023275">
    <property type="protein sequence ID" value="ATB70097.1"/>
    <property type="molecule type" value="Genomic_DNA"/>
</dbReference>
<evidence type="ECO:0000313" key="12">
    <source>
        <dbReference type="Proteomes" id="UP000217349"/>
    </source>
</evidence>
<dbReference type="InterPro" id="IPR013785">
    <property type="entry name" value="Aldolase_TIM"/>
</dbReference>
<dbReference type="HAMAP" id="MF_00135">
    <property type="entry name" value="PRAI"/>
    <property type="match status" value="1"/>
</dbReference>
<accession>A0A290HF91</accession>
<dbReference type="InterPro" id="IPR044643">
    <property type="entry name" value="TrpF_fam"/>
</dbReference>
<comment type="similarity">
    <text evidence="9">Belongs to the TrpF family.</text>
</comment>
<evidence type="ECO:0000256" key="5">
    <source>
        <dbReference type="ARBA" id="ARBA00022605"/>
    </source>
</evidence>
<dbReference type="Proteomes" id="UP000217349">
    <property type="component" value="Chromosome"/>
</dbReference>
<keyword evidence="6 9" id="KW-0822">Tryptophan biosynthesis</keyword>
<dbReference type="SUPFAM" id="SSF51366">
    <property type="entry name" value="Ribulose-phoshate binding barrel"/>
    <property type="match status" value="1"/>
</dbReference>
<dbReference type="OrthoDB" id="9796196at2"/>
<evidence type="ECO:0000259" key="10">
    <source>
        <dbReference type="Pfam" id="PF00697"/>
    </source>
</evidence>
<evidence type="ECO:0000256" key="1">
    <source>
        <dbReference type="ARBA" id="ARBA00001164"/>
    </source>
</evidence>
<evidence type="ECO:0000256" key="4">
    <source>
        <dbReference type="ARBA" id="ARBA00022272"/>
    </source>
</evidence>
<dbReference type="InterPro" id="IPR011060">
    <property type="entry name" value="RibuloseP-bd_barrel"/>
</dbReference>
<dbReference type="Pfam" id="PF00697">
    <property type="entry name" value="PRAI"/>
    <property type="match status" value="1"/>
</dbReference>
<dbReference type="AlphaFoldDB" id="A0A290HF91"/>
<sequence length="199" mass="22348">MWVKICGITNLEDALCAIEAGADALGFVFYPKSPRYITPQNAKEIAEKLPLHVKKIGLFVDVTPDEVSLTCKEAQMDMAQIQFEVDETFFNALKVPYVRVVRTREPRDVEQYQGLIRLVDAYVEGYGGAGKRIDLSWFENSDRDNIILAGGLTPENIDQIKPFGFYGVDVSSGVEKAKGLKDHDKVRAFIKKAKRESSR</sequence>
<dbReference type="RefSeq" id="WP_096047023.1">
    <property type="nucleotide sequence ID" value="NZ_CP023275.1"/>
</dbReference>
<proteinExistence type="inferred from homology"/>
<dbReference type="GO" id="GO:0000162">
    <property type="term" value="P:L-tryptophan biosynthetic process"/>
    <property type="evidence" value="ECO:0007669"/>
    <property type="project" value="UniProtKB-UniRule"/>
</dbReference>
<name>A0A290HF91_9BACT</name>
<dbReference type="Gene3D" id="3.20.20.70">
    <property type="entry name" value="Aldolase class I"/>
    <property type="match status" value="1"/>
</dbReference>
<dbReference type="GO" id="GO:0004640">
    <property type="term" value="F:phosphoribosylanthranilate isomerase activity"/>
    <property type="evidence" value="ECO:0007669"/>
    <property type="project" value="UniProtKB-UniRule"/>
</dbReference>
<gene>
    <name evidence="9" type="primary">trpF</name>
    <name evidence="11" type="ORF">SJPD1_1992</name>
</gene>
<evidence type="ECO:0000256" key="8">
    <source>
        <dbReference type="ARBA" id="ARBA00023235"/>
    </source>
</evidence>
<keyword evidence="8 9" id="KW-0413">Isomerase</keyword>
<dbReference type="EC" id="5.3.1.24" evidence="3 9"/>
<comment type="pathway">
    <text evidence="2 9">Amino-acid biosynthesis; L-tryptophan biosynthesis; L-tryptophan from chorismate: step 3/5.</text>
</comment>
<evidence type="ECO:0000256" key="2">
    <source>
        <dbReference type="ARBA" id="ARBA00004664"/>
    </source>
</evidence>
<evidence type="ECO:0000313" key="11">
    <source>
        <dbReference type="EMBL" id="ATB70097.1"/>
    </source>
</evidence>
<evidence type="ECO:0000256" key="9">
    <source>
        <dbReference type="HAMAP-Rule" id="MF_00135"/>
    </source>
</evidence>
<dbReference type="PANTHER" id="PTHR42894">
    <property type="entry name" value="N-(5'-PHOSPHORIBOSYL)ANTHRANILATE ISOMERASE"/>
    <property type="match status" value="1"/>
</dbReference>
<evidence type="ECO:0000256" key="6">
    <source>
        <dbReference type="ARBA" id="ARBA00022822"/>
    </source>
</evidence>
<dbReference type="KEGG" id="sulj:SJPD1_1992"/>
<evidence type="ECO:0000256" key="7">
    <source>
        <dbReference type="ARBA" id="ARBA00023141"/>
    </source>
</evidence>
<keyword evidence="5 9" id="KW-0028">Amino-acid biosynthesis</keyword>
<keyword evidence="7 9" id="KW-0057">Aromatic amino acid biosynthesis</keyword>
<organism evidence="11 12">
    <name type="scientific">Sulfurospirillum diekertiae</name>
    <dbReference type="NCBI Taxonomy" id="1854492"/>
    <lineage>
        <taxon>Bacteria</taxon>
        <taxon>Pseudomonadati</taxon>
        <taxon>Campylobacterota</taxon>
        <taxon>Epsilonproteobacteria</taxon>
        <taxon>Campylobacterales</taxon>
        <taxon>Sulfurospirillaceae</taxon>
        <taxon>Sulfurospirillum</taxon>
    </lineage>
</organism>
<protein>
    <recommendedName>
        <fullName evidence="4 9">N-(5'-phosphoribosyl)anthranilate isomerase</fullName>
        <shortName evidence="9">PRAI</shortName>
        <ecNumber evidence="3 9">5.3.1.24</ecNumber>
    </recommendedName>
</protein>
<feature type="domain" description="N-(5'phosphoribosyl) anthranilate isomerase (PRAI)" evidence="10">
    <location>
        <begin position="3"/>
        <end position="191"/>
    </location>
</feature>
<dbReference type="CDD" id="cd00405">
    <property type="entry name" value="PRAI"/>
    <property type="match status" value="1"/>
</dbReference>
<reference evidence="12" key="1">
    <citation type="submission" date="2017-09" db="EMBL/GenBank/DDBJ databases">
        <title>The complete genome of Sulfurospirillum sp. JPD-1.</title>
        <authorList>
            <person name="Goris T."/>
        </authorList>
    </citation>
    <scope>NUCLEOTIDE SEQUENCE [LARGE SCALE GENOMIC DNA]</scope>
    <source>
        <strain evidence="12">JPD-1</strain>
    </source>
</reference>
<dbReference type="PANTHER" id="PTHR42894:SF1">
    <property type="entry name" value="N-(5'-PHOSPHORIBOSYL)ANTHRANILATE ISOMERASE"/>
    <property type="match status" value="1"/>
</dbReference>